<evidence type="ECO:0000256" key="1">
    <source>
        <dbReference type="SAM" id="MobiDB-lite"/>
    </source>
</evidence>
<sequence length="1153" mass="133117">MLKHERNAFVGLLRPEYHVAIKTMLFAVHQYINVEHLIEDIIDQCGFHRKDFNTIHRHLELYFSYLITHNKRVPFVLYCCKFQVDNSTKIAQYVTDCIDPDEDSAIYNIYSDPKFQNQRQNQELTSEWINKLHFQGYLKLKECHDELMRIRQKRKHSKTSTACEDPPQTSTTSQRYSSSTIMKLLEPEKNVGVIELHKILDHGFAEDYITLSYSTKEQTAPYYMLQQLINNKFIPTHSSIVNTKSDTISHNFVDHADFKSQNNDDDSYYSECDIFDEDIQELKKLFFQVLGSRKLVPRTFFFTYLRDAFSQLICKDSRGHRWSPSVLCFAQDLLVIMGYNAYEALARGLKRGQEFEPSSERCNLVLPCSSTLDHHFHTASYGEGNTKLDKDDFDKLVEKMKVIENQNFGLVQIDAVDVTPHLGINTKLGLVYGANEGPLKISDCTALAQSPNFPPKGFLAEKIVQTLYCSINGEVRIPGNFKVCTTETEQTIRDTISEFRDTYTRNIVCTVSDAGSANYKYFTSSPNELHHFCYSHHCKNMRNAINGRPKLYPVATKVGAPNLQIARHSSACISSNDNGNGCHLMKIVIQRTQATNIPLSFIVNDKDTISFEWKEKEPRNFNSGGISFYHSSNDNELSVTLLSETLHTNIGKVCVANFSNQDIAVTKISCSILQRFELNTLDEIYRQQPLEWCKIVKRSSFIKYDDQSEDVLRDVCNLQLLEKLRLLNERTNYRYLGFYKYLKAIHDLFHVYDDKNHDGTSSHNLHEVLQVLKENLDYLNEWDTVFQDVIISNKNNNFTLSGTLTKNIIIHNIKTIQKLIRIIPQDAVFDLSLLGTRSLEGFFGESRDYSKRTTVLDYHRSYSNMKIKLVKKECVYLSYNNDRKRKYCDAPSQINQQILMRMTEKQFVDFNNERKQARESVTSISYSFTDQDLICAKDLQLRCLQHRVNSIRQSYHQSRHDYRAGFATDFMETSISNYYNISLPVFHIETSEVLPNLTERLTLTDDISFTIIQTHDSLIHAQNHIAAFLLKKPVEFEIKTNHISLSNATVEVRNFNENNENASRHSEPINSFKIFVAPNQTDPFKFKLIGQFSSTTSTKLYQKQIAVIVGNYQLLSPPFYVFAKKTKNLVSYSQLSQVVASSQDMQIGPATNH</sequence>
<dbReference type="RefSeq" id="XP_044544955.1">
    <property type="nucleotide sequence ID" value="XM_044699371.1"/>
</dbReference>
<dbReference type="GeneID" id="68101663"/>
<keyword evidence="3" id="KW-1185">Reference proteome</keyword>
<feature type="compositionally biased region" description="Low complexity" evidence="1">
    <location>
        <begin position="168"/>
        <end position="178"/>
    </location>
</feature>
<evidence type="ECO:0000313" key="2">
    <source>
        <dbReference type="EMBL" id="KAG2377693.1"/>
    </source>
</evidence>
<evidence type="ECO:0000313" key="3">
    <source>
        <dbReference type="Proteomes" id="UP000816034"/>
    </source>
</evidence>
<dbReference type="EMBL" id="PYSW02000037">
    <property type="protein sequence ID" value="KAG2377693.1"/>
    <property type="molecule type" value="Genomic_DNA"/>
</dbReference>
<proteinExistence type="predicted"/>
<comment type="caution">
    <text evidence="2">The sequence shown here is derived from an EMBL/GenBank/DDBJ whole genome shotgun (WGS) entry which is preliminary data.</text>
</comment>
<gene>
    <name evidence="2" type="ORF">C9374_009209</name>
</gene>
<accession>A0AA88GKA7</accession>
<protein>
    <submittedName>
        <fullName evidence="2">Uncharacterized protein</fullName>
    </submittedName>
</protein>
<feature type="region of interest" description="Disordered" evidence="1">
    <location>
        <begin position="152"/>
        <end position="178"/>
    </location>
</feature>
<organism evidence="2 3">
    <name type="scientific">Naegleria lovaniensis</name>
    <name type="common">Amoeba</name>
    <dbReference type="NCBI Taxonomy" id="51637"/>
    <lineage>
        <taxon>Eukaryota</taxon>
        <taxon>Discoba</taxon>
        <taxon>Heterolobosea</taxon>
        <taxon>Tetramitia</taxon>
        <taxon>Eutetramitia</taxon>
        <taxon>Vahlkampfiidae</taxon>
        <taxon>Naegleria</taxon>
    </lineage>
</organism>
<dbReference type="Proteomes" id="UP000816034">
    <property type="component" value="Unassembled WGS sequence"/>
</dbReference>
<name>A0AA88GKA7_NAELO</name>
<dbReference type="AlphaFoldDB" id="A0AA88GKA7"/>
<reference evidence="2 3" key="1">
    <citation type="journal article" date="2018" name="BMC Genomics">
        <title>The genome of Naegleria lovaniensis, the basis for a comparative approach to unravel pathogenicity factors of the human pathogenic amoeba N. fowleri.</title>
        <authorList>
            <person name="Liechti N."/>
            <person name="Schurch N."/>
            <person name="Bruggmann R."/>
            <person name="Wittwer M."/>
        </authorList>
    </citation>
    <scope>NUCLEOTIDE SEQUENCE [LARGE SCALE GENOMIC DNA]</scope>
    <source>
        <strain evidence="2 3">ATCC 30569</strain>
    </source>
</reference>